<feature type="binding site" description="covalent" evidence="15">
    <location>
        <position position="335"/>
    </location>
    <ligand>
        <name>heme</name>
        <dbReference type="ChEBI" id="CHEBI:30413"/>
        <label>5</label>
    </ligand>
</feature>
<dbReference type="GO" id="GO:0009055">
    <property type="term" value="F:electron transfer activity"/>
    <property type="evidence" value="ECO:0007669"/>
    <property type="project" value="UniProtKB-UniRule"/>
</dbReference>
<dbReference type="Proteomes" id="UP000279799">
    <property type="component" value="Chromosome"/>
</dbReference>
<keyword evidence="13 14" id="KW-0472">Membrane</keyword>
<feature type="binding site" description="covalent" evidence="15">
    <location>
        <position position="54"/>
    </location>
    <ligand>
        <name>heme</name>
        <dbReference type="ChEBI" id="CHEBI:30413"/>
        <label>1</label>
    </ligand>
</feature>
<keyword evidence="5 14" id="KW-1003">Cell membrane</keyword>
<dbReference type="GO" id="GO:0009061">
    <property type="term" value="P:anaerobic respiration"/>
    <property type="evidence" value="ECO:0007669"/>
    <property type="project" value="TreeGrafter"/>
</dbReference>
<keyword evidence="8" id="KW-0812">Transmembrane</keyword>
<keyword evidence="19" id="KW-1185">Reference proteome</keyword>
<evidence type="ECO:0000313" key="18">
    <source>
        <dbReference type="EMBL" id="VEJ09579.1"/>
    </source>
</evidence>
<evidence type="ECO:0000313" key="19">
    <source>
        <dbReference type="Proteomes" id="UP000279799"/>
    </source>
</evidence>
<evidence type="ECO:0000256" key="15">
    <source>
        <dbReference type="PIRSR" id="PIRSR000014-1"/>
    </source>
</evidence>
<dbReference type="SUPFAM" id="SSF48695">
    <property type="entry name" value="Multiheme cytochromes"/>
    <property type="match status" value="1"/>
</dbReference>
<keyword evidence="10 14" id="KW-0249">Electron transport</keyword>
<dbReference type="PIRSF" id="PIRSF000014">
    <property type="entry name" value="4_hem_cytch_TorC"/>
    <property type="match status" value="1"/>
</dbReference>
<dbReference type="GO" id="GO:0009276">
    <property type="term" value="C:Gram-negative-bacterium-type cell wall"/>
    <property type="evidence" value="ECO:0007669"/>
    <property type="project" value="UniProtKB-UniRule"/>
</dbReference>
<evidence type="ECO:0000256" key="4">
    <source>
        <dbReference type="ARBA" id="ARBA00022448"/>
    </source>
</evidence>
<keyword evidence="7 14" id="KW-0349">Heme</keyword>
<evidence type="ECO:0000256" key="7">
    <source>
        <dbReference type="ARBA" id="ARBA00022617"/>
    </source>
</evidence>
<keyword evidence="12 14" id="KW-0408">Iron</keyword>
<dbReference type="Pfam" id="PF03264">
    <property type="entry name" value="Cytochrom_NNT"/>
    <property type="match status" value="1"/>
</dbReference>
<evidence type="ECO:0000256" key="2">
    <source>
        <dbReference type="ARBA" id="ARBA00006417"/>
    </source>
</evidence>
<evidence type="ECO:0000256" key="8">
    <source>
        <dbReference type="ARBA" id="ARBA00022692"/>
    </source>
</evidence>
<feature type="domain" description="NapC/NirT cytochrome c N-terminal" evidence="17">
    <location>
        <begin position="14"/>
        <end position="185"/>
    </location>
</feature>
<dbReference type="InterPro" id="IPR051174">
    <property type="entry name" value="Cytochrome_c-type_ET"/>
</dbReference>
<dbReference type="Gene3D" id="1.10.3820.10">
    <property type="entry name" value="Di-heme elbow motif domain"/>
    <property type="match status" value="1"/>
</dbReference>
<evidence type="ECO:0000256" key="1">
    <source>
        <dbReference type="ARBA" id="ARBA00004249"/>
    </source>
</evidence>
<comment type="subcellular location">
    <subcellularLocation>
        <location evidence="1">Cell inner membrane</location>
        <topology evidence="1">Single-pass type II membrane protein</topology>
    </subcellularLocation>
</comment>
<feature type="binding site" description="axial binding residue" evidence="16">
    <location>
        <position position="339"/>
    </location>
    <ligand>
        <name>heme</name>
        <dbReference type="ChEBI" id="CHEBI:30413"/>
        <label>5</label>
    </ligand>
    <ligandPart>
        <name>Fe</name>
        <dbReference type="ChEBI" id="CHEBI:18248"/>
    </ligandPart>
</feature>
<dbReference type="PANTHER" id="PTHR30333">
    <property type="entry name" value="CYTOCHROME C-TYPE PROTEIN"/>
    <property type="match status" value="1"/>
</dbReference>
<feature type="binding site" description="covalent" evidence="15">
    <location>
        <position position="83"/>
    </location>
    <ligand>
        <name>heme</name>
        <dbReference type="ChEBI" id="CHEBI:30413"/>
        <label>2</label>
    </ligand>
</feature>
<dbReference type="PANTHER" id="PTHR30333:SF1">
    <property type="entry name" value="CYTOCHROME C-TYPE PROTEIN NAPC"/>
    <property type="match status" value="1"/>
</dbReference>
<feature type="binding site" description="covalent" evidence="15">
    <location>
        <position position="338"/>
    </location>
    <ligand>
        <name>heme</name>
        <dbReference type="ChEBI" id="CHEBI:30413"/>
        <label>5</label>
    </ligand>
</feature>
<reference evidence="18 19" key="1">
    <citation type="submission" date="2018-12" db="EMBL/GenBank/DDBJ databases">
        <authorList>
            <consortium name="Pathogen Informatics"/>
        </authorList>
    </citation>
    <scope>NUCLEOTIDE SEQUENCE [LARGE SCALE GENOMIC DNA]</scope>
    <source>
        <strain evidence="18 19">NCTC12871</strain>
    </source>
</reference>
<feature type="binding site" description="covalent" evidence="15">
    <location>
        <position position="172"/>
    </location>
    <ligand>
        <name>heme</name>
        <dbReference type="ChEBI" id="CHEBI:30413"/>
        <label>4</label>
    </ligand>
</feature>
<dbReference type="KEGG" id="adp:NCTC12871_01051"/>
<accession>A0A448TUB2</accession>
<protein>
    <recommendedName>
        <fullName evidence="14">Cytochrome c-type protein</fullName>
    </recommendedName>
</protein>
<feature type="binding site" description="axial binding residue" evidence="16">
    <location>
        <position position="144"/>
    </location>
    <ligand>
        <name>heme</name>
        <dbReference type="ChEBI" id="CHEBI:30413"/>
        <label>3</label>
    </ligand>
    <ligandPart>
        <name>Fe</name>
        <dbReference type="ChEBI" id="CHEBI:18248"/>
    </ligandPart>
</feature>
<evidence type="ECO:0000256" key="3">
    <source>
        <dbReference type="ARBA" id="ARBA00007395"/>
    </source>
</evidence>
<comment type="PTM">
    <text evidence="15">Binds 5 heme groups per subunit.</text>
</comment>
<feature type="binding site" description="covalent" evidence="15">
    <location>
        <position position="143"/>
    </location>
    <ligand>
        <name>heme</name>
        <dbReference type="ChEBI" id="CHEBI:30413"/>
        <label>3</label>
    </ligand>
</feature>
<feature type="binding site" description="covalent" evidence="15">
    <location>
        <position position="51"/>
    </location>
    <ligand>
        <name>heme</name>
        <dbReference type="ChEBI" id="CHEBI:30413"/>
        <label>1</label>
    </ligand>
</feature>
<keyword evidence="9 14" id="KW-0479">Metal-binding</keyword>
<dbReference type="GO" id="GO:0005886">
    <property type="term" value="C:plasma membrane"/>
    <property type="evidence" value="ECO:0007669"/>
    <property type="project" value="UniProtKB-SubCell"/>
</dbReference>
<organism evidence="18 19">
    <name type="scientific">Actinobacillus delphinicola</name>
    <dbReference type="NCBI Taxonomy" id="51161"/>
    <lineage>
        <taxon>Bacteria</taxon>
        <taxon>Pseudomonadati</taxon>
        <taxon>Pseudomonadota</taxon>
        <taxon>Gammaproteobacteria</taxon>
        <taxon>Pasteurellales</taxon>
        <taxon>Pasteurellaceae</taxon>
        <taxon>Actinobacillus</taxon>
    </lineage>
</organism>
<feature type="binding site" description="covalent" evidence="15">
    <location>
        <position position="80"/>
    </location>
    <ligand>
        <name>heme</name>
        <dbReference type="ChEBI" id="CHEBI:30413"/>
        <label>2</label>
    </ligand>
</feature>
<feature type="binding site" description="covalent" evidence="15">
    <location>
        <position position="140"/>
    </location>
    <ligand>
        <name>heme</name>
        <dbReference type="ChEBI" id="CHEBI:30413"/>
        <label>3</label>
    </ligand>
</feature>
<keyword evidence="6 14" id="KW-0997">Cell inner membrane</keyword>
<evidence type="ECO:0000256" key="6">
    <source>
        <dbReference type="ARBA" id="ARBA00022519"/>
    </source>
</evidence>
<dbReference type="GO" id="GO:0005506">
    <property type="term" value="F:iron ion binding"/>
    <property type="evidence" value="ECO:0007669"/>
    <property type="project" value="UniProtKB-UniRule"/>
</dbReference>
<keyword evidence="11" id="KW-1133">Transmembrane helix</keyword>
<dbReference type="AlphaFoldDB" id="A0A448TUB2"/>
<dbReference type="InterPro" id="IPR005126">
    <property type="entry name" value="NapC/NirT_cyt_c_N"/>
</dbReference>
<feature type="binding site" description="axial binding residue" evidence="16">
    <location>
        <position position="176"/>
    </location>
    <ligand>
        <name>heme</name>
        <dbReference type="ChEBI" id="CHEBI:30413"/>
        <label>4</label>
    </ligand>
    <ligandPart>
        <name>Fe</name>
        <dbReference type="ChEBI" id="CHEBI:18248"/>
    </ligandPart>
</feature>
<dbReference type="GO" id="GO:0020037">
    <property type="term" value="F:heme binding"/>
    <property type="evidence" value="ECO:0007669"/>
    <property type="project" value="UniProtKB-UniRule"/>
</dbReference>
<proteinExistence type="inferred from homology"/>
<feature type="binding site" description="axial binding residue" evidence="16">
    <location>
        <position position="55"/>
    </location>
    <ligand>
        <name>heme</name>
        <dbReference type="ChEBI" id="CHEBI:30413"/>
        <label>1</label>
    </ligand>
    <ligandPart>
        <name>Fe</name>
        <dbReference type="ChEBI" id="CHEBI:18248"/>
    </ligandPart>
</feature>
<feature type="binding site" description="covalent" evidence="15">
    <location>
        <position position="175"/>
    </location>
    <ligand>
        <name>heme</name>
        <dbReference type="ChEBI" id="CHEBI:30413"/>
        <label>4</label>
    </ligand>
</feature>
<dbReference type="InterPro" id="IPR036280">
    <property type="entry name" value="Multihaem_cyt_sf"/>
</dbReference>
<dbReference type="RefSeq" id="WP_126599626.1">
    <property type="nucleotide sequence ID" value="NZ_LR134510.1"/>
</dbReference>
<dbReference type="InterPro" id="IPR009154">
    <property type="entry name" value="Membr-bd_4haem_cyt_TorC"/>
</dbReference>
<evidence type="ECO:0000256" key="9">
    <source>
        <dbReference type="ARBA" id="ARBA00022723"/>
    </source>
</evidence>
<keyword evidence="4 14" id="KW-0813">Transport</keyword>
<name>A0A448TUB2_9PAST</name>
<feature type="binding site" description="axial binding residue" evidence="16">
    <location>
        <position position="84"/>
    </location>
    <ligand>
        <name>heme</name>
        <dbReference type="ChEBI" id="CHEBI:30413"/>
        <label>2</label>
    </ligand>
    <ligandPart>
        <name>Fe</name>
        <dbReference type="ChEBI" id="CHEBI:18248"/>
    </ligandPart>
</feature>
<evidence type="ECO:0000256" key="16">
    <source>
        <dbReference type="PIRSR" id="PIRSR000014-2"/>
    </source>
</evidence>
<evidence type="ECO:0000256" key="12">
    <source>
        <dbReference type="ARBA" id="ARBA00023004"/>
    </source>
</evidence>
<evidence type="ECO:0000256" key="5">
    <source>
        <dbReference type="ARBA" id="ARBA00022475"/>
    </source>
</evidence>
<dbReference type="EMBL" id="LR134510">
    <property type="protein sequence ID" value="VEJ09579.1"/>
    <property type="molecule type" value="Genomic_DNA"/>
</dbReference>
<dbReference type="InterPro" id="IPR038266">
    <property type="entry name" value="NapC/NirT_cytc_sf"/>
</dbReference>
<evidence type="ECO:0000256" key="10">
    <source>
        <dbReference type="ARBA" id="ARBA00022982"/>
    </source>
</evidence>
<evidence type="ECO:0000256" key="11">
    <source>
        <dbReference type="ARBA" id="ARBA00022989"/>
    </source>
</evidence>
<evidence type="ECO:0000256" key="13">
    <source>
        <dbReference type="ARBA" id="ARBA00023136"/>
    </source>
</evidence>
<comment type="similarity">
    <text evidence="2 14">Belongs to the TorC/TorY family.</text>
</comment>
<comment type="similarity">
    <text evidence="3">Belongs to the NapC/NirT/NrfH family.</text>
</comment>
<dbReference type="OrthoDB" id="9782159at2"/>
<evidence type="ECO:0000259" key="17">
    <source>
        <dbReference type="Pfam" id="PF03264"/>
    </source>
</evidence>
<gene>
    <name evidence="18" type="primary">torC2</name>
    <name evidence="18" type="ORF">NCTC12871_01051</name>
</gene>
<sequence length="390" mass="43867">MKICQSLKNFFFKPSRKLGLGILLVLGAIVGIIAKVSFDTALHHTSQEKFCVSCHTMEWNEQTLMQTPHGHNQFGVTADCAACHLPHEQIPMYIRKIEALNEVYETITGKYDKPGSFDADRYRMAQKEWARMEANGSAECKACHRYDRMDFDKMPYKARVAMKAAAAKDQSCIDCHKGIAHPIPKPPKGANNGIDPNLVASSLTANKVYYTQVQTPIYATDALKNQIGYLEGISPVTYIKSSGNADLVELNMWRKEKGFGRIWYNDFAKSIMDAALTKEFMQSNPKYQSVETKVDPLTGITWEKVKMQVWIHQGQLTADIAPIWAHAKDMFQTSCSVCHKQPDVKHFDSNTWVGVFNGMKGFTSLTPVQAKQVLRYLQMHASDAAPETSK</sequence>
<evidence type="ECO:0000256" key="14">
    <source>
        <dbReference type="PIRNR" id="PIRNR000014"/>
    </source>
</evidence>